<keyword evidence="1" id="KW-0723">Serine/threonine-protein kinase</keyword>
<name>A0A7K0DUU1_9NOCA</name>
<dbReference type="InterPro" id="IPR036890">
    <property type="entry name" value="HATPase_C_sf"/>
</dbReference>
<reference evidence="3 4" key="1">
    <citation type="submission" date="2019-10" db="EMBL/GenBank/DDBJ databases">
        <title>Nocardia macrotermitis sp. nov. and Nocardia aurantia sp. nov., isolated from the gut of fungus growing-termite Macrotermes natalensis.</title>
        <authorList>
            <person name="Benndorf R."/>
            <person name="Schwitalla J."/>
            <person name="Martin K."/>
            <person name="De Beer W."/>
            <person name="Kaster A.-K."/>
            <person name="Vollmers J."/>
            <person name="Poulsen M."/>
            <person name="Beemelmanns C."/>
        </authorList>
    </citation>
    <scope>NUCLEOTIDE SEQUENCE [LARGE SCALE GENOMIC DNA]</scope>
    <source>
        <strain evidence="3 4">RB56</strain>
    </source>
</reference>
<dbReference type="CDD" id="cd16936">
    <property type="entry name" value="HATPase_RsbW-like"/>
    <property type="match status" value="1"/>
</dbReference>
<dbReference type="InterPro" id="IPR050267">
    <property type="entry name" value="Anti-sigma-factor_SerPK"/>
</dbReference>
<sequence>MPTARTRSVDSPAPLRLTFPAQASALAPLRRALRQWLTQAGLNAERTADMVLAVTEACTNAVEHAYGPEPGTIRVDADLLGDELRIVIVDGGHWKTTSDSADNLRGRGLAIMRAVVPDTSISTSPAGTTVELRSHR</sequence>
<accession>A0A7K0DUU1</accession>
<dbReference type="PANTHER" id="PTHR35526">
    <property type="entry name" value="ANTI-SIGMA-F FACTOR RSBW-RELATED"/>
    <property type="match status" value="1"/>
</dbReference>
<keyword evidence="4" id="KW-1185">Reference proteome</keyword>
<dbReference type="InterPro" id="IPR003594">
    <property type="entry name" value="HATPase_dom"/>
</dbReference>
<dbReference type="RefSeq" id="WP_194290988.1">
    <property type="nucleotide sequence ID" value="NZ_WEGI01000011.1"/>
</dbReference>
<keyword evidence="1" id="KW-0418">Kinase</keyword>
<dbReference type="Pfam" id="PF13581">
    <property type="entry name" value="HATPase_c_2"/>
    <property type="match status" value="1"/>
</dbReference>
<evidence type="ECO:0000313" key="4">
    <source>
        <dbReference type="Proteomes" id="UP000431401"/>
    </source>
</evidence>
<evidence type="ECO:0000313" key="3">
    <source>
        <dbReference type="EMBL" id="MQY29525.1"/>
    </source>
</evidence>
<dbReference type="SUPFAM" id="SSF55874">
    <property type="entry name" value="ATPase domain of HSP90 chaperone/DNA topoisomerase II/histidine kinase"/>
    <property type="match status" value="1"/>
</dbReference>
<dbReference type="PANTHER" id="PTHR35526:SF3">
    <property type="entry name" value="ANTI-SIGMA-F FACTOR RSBW"/>
    <property type="match status" value="1"/>
</dbReference>
<proteinExistence type="predicted"/>
<evidence type="ECO:0000259" key="2">
    <source>
        <dbReference type="Pfam" id="PF13581"/>
    </source>
</evidence>
<comment type="caution">
    <text evidence="3">The sequence shown here is derived from an EMBL/GenBank/DDBJ whole genome shotgun (WGS) entry which is preliminary data.</text>
</comment>
<evidence type="ECO:0000256" key="1">
    <source>
        <dbReference type="ARBA" id="ARBA00022527"/>
    </source>
</evidence>
<organism evidence="3 4">
    <name type="scientific">Nocardia aurantia</name>
    <dbReference type="NCBI Taxonomy" id="2585199"/>
    <lineage>
        <taxon>Bacteria</taxon>
        <taxon>Bacillati</taxon>
        <taxon>Actinomycetota</taxon>
        <taxon>Actinomycetes</taxon>
        <taxon>Mycobacteriales</taxon>
        <taxon>Nocardiaceae</taxon>
        <taxon>Nocardia</taxon>
    </lineage>
</organism>
<keyword evidence="1" id="KW-0808">Transferase</keyword>
<dbReference type="AlphaFoldDB" id="A0A7K0DUU1"/>
<protein>
    <recommendedName>
        <fullName evidence="2">Histidine kinase/HSP90-like ATPase domain-containing protein</fullName>
    </recommendedName>
</protein>
<feature type="domain" description="Histidine kinase/HSP90-like ATPase" evidence="2">
    <location>
        <begin position="19"/>
        <end position="133"/>
    </location>
</feature>
<dbReference type="Proteomes" id="UP000431401">
    <property type="component" value="Unassembled WGS sequence"/>
</dbReference>
<dbReference type="EMBL" id="WEGI01000011">
    <property type="protein sequence ID" value="MQY29525.1"/>
    <property type="molecule type" value="Genomic_DNA"/>
</dbReference>
<gene>
    <name evidence="3" type="ORF">NRB56_51160</name>
</gene>
<dbReference type="GO" id="GO:0004674">
    <property type="term" value="F:protein serine/threonine kinase activity"/>
    <property type="evidence" value="ECO:0007669"/>
    <property type="project" value="UniProtKB-KW"/>
</dbReference>
<dbReference type="Gene3D" id="3.30.565.10">
    <property type="entry name" value="Histidine kinase-like ATPase, C-terminal domain"/>
    <property type="match status" value="1"/>
</dbReference>